<dbReference type="InterPro" id="IPR012001">
    <property type="entry name" value="Thiamin_PyroP_enz_TPP-bd_dom"/>
</dbReference>
<dbReference type="InterPro" id="IPR029061">
    <property type="entry name" value="THDP-binding"/>
</dbReference>
<dbReference type="Pfam" id="PF02775">
    <property type="entry name" value="TPP_enzyme_C"/>
    <property type="match status" value="1"/>
</dbReference>
<dbReference type="SUPFAM" id="SSF52467">
    <property type="entry name" value="DHS-like NAD/FAD-binding domain"/>
    <property type="match status" value="1"/>
</dbReference>
<dbReference type="GO" id="GO:0000287">
    <property type="term" value="F:magnesium ion binding"/>
    <property type="evidence" value="ECO:0007669"/>
    <property type="project" value="InterPro"/>
</dbReference>
<dbReference type="SUPFAM" id="SSF52518">
    <property type="entry name" value="Thiamin diphosphate-binding fold (THDP-binding)"/>
    <property type="match status" value="2"/>
</dbReference>
<comment type="caution">
    <text evidence="9">The sequence shown here is derived from an EMBL/GenBank/DDBJ whole genome shotgun (WGS) entry which is preliminary data.</text>
</comment>
<evidence type="ECO:0000256" key="3">
    <source>
        <dbReference type="ARBA" id="ARBA00023052"/>
    </source>
</evidence>
<comment type="similarity">
    <text evidence="2 5">Belongs to the TPP enzyme family.</text>
</comment>
<dbReference type="InterPro" id="IPR029035">
    <property type="entry name" value="DHS-like_NAD/FAD-binding_dom"/>
</dbReference>
<dbReference type="CDD" id="cd07035">
    <property type="entry name" value="TPP_PYR_POX_like"/>
    <property type="match status" value="1"/>
</dbReference>
<dbReference type="PANTHER" id="PTHR18968:SF164">
    <property type="entry name" value="PYRUVATE DECARBOXYLASE"/>
    <property type="match status" value="1"/>
</dbReference>
<evidence type="ECO:0000256" key="2">
    <source>
        <dbReference type="ARBA" id="ARBA00007812"/>
    </source>
</evidence>
<dbReference type="NCBIfam" id="NF006203">
    <property type="entry name" value="PRK08327.1"/>
    <property type="match status" value="1"/>
</dbReference>
<sequence length="571" mass="62652">MFTTSSIFLKTLAEAGVTHAFVNWGSDHPALLEDLQRQRVEEGRVSLEIITCPNEMVALSCAQGYAQVSGKPAAVFIHVDVGTQALGGAVHNVDRGRIPVLIYAGAAPFTLDGELKGSRNEFIFGLQDALDQPSIVRQYMRYTSQISSGKNVAQVVMRALQFAKSDPQGPVYLWGRREVMEEEYTPTDFRPIDNKNWPPLERMPISHSTSHQIAESLAMAESPLIITSYLGRNPSAVQVLIKLSEALAIPVYLSCPSSVSFPLTHPHFVGLSYGMGENKWLCEADVILVLDADIPWIPVHNRPKPDARIFHIDVDVLKQYMGMFHIDAQITAKADCELSLIAILDALQYLQLDEGKLSLRRAEINTHHETWVNTLRQNETLSENDSNSVPYLISRVRELVPPKTLFLNEGISNFVPVWSHLLPSKPGSVITSGASSLGWALGAAIGCTLAQRSYPEAINHELIAVIVGDGSFLFGVPSSAYWIANRYKTSPKLSMLGVYPKGVGSQAMSFDLDVTFGPESPDYSGVAIAAGKAWGKRVTCAQEIDQALKDAISVVLKEKRCAVLDIILEEL</sequence>
<dbReference type="InterPro" id="IPR012000">
    <property type="entry name" value="Thiamin_PyroP_enz_cen_dom"/>
</dbReference>
<keyword evidence="3 5" id="KW-0786">Thiamine pyrophosphate</keyword>
<keyword evidence="10" id="KW-1185">Reference proteome</keyword>
<dbReference type="GO" id="GO:0009099">
    <property type="term" value="P:L-valine biosynthetic process"/>
    <property type="evidence" value="ECO:0007669"/>
    <property type="project" value="TreeGrafter"/>
</dbReference>
<evidence type="ECO:0000259" key="8">
    <source>
        <dbReference type="Pfam" id="PF02776"/>
    </source>
</evidence>
<dbReference type="InterPro" id="IPR011766">
    <property type="entry name" value="TPP_enzyme_TPP-bd"/>
</dbReference>
<dbReference type="Gene3D" id="3.40.50.1220">
    <property type="entry name" value="TPP-binding domain"/>
    <property type="match status" value="1"/>
</dbReference>
<evidence type="ECO:0000259" key="7">
    <source>
        <dbReference type="Pfam" id="PF02775"/>
    </source>
</evidence>
<gene>
    <name evidence="9" type="ORF">Clacol_008356</name>
</gene>
<feature type="domain" description="Thiamine pyrophosphate enzyme TPP-binding" evidence="7">
    <location>
        <begin position="419"/>
        <end position="566"/>
    </location>
</feature>
<protein>
    <submittedName>
        <fullName evidence="9">Uncharacterized protein</fullName>
    </submittedName>
</protein>
<dbReference type="GO" id="GO:0030976">
    <property type="term" value="F:thiamine pyrophosphate binding"/>
    <property type="evidence" value="ECO:0007669"/>
    <property type="project" value="InterPro"/>
</dbReference>
<dbReference type="AlphaFoldDB" id="A0AAV5AHJ5"/>
<dbReference type="Pfam" id="PF00205">
    <property type="entry name" value="TPP_enzyme_M"/>
    <property type="match status" value="1"/>
</dbReference>
<accession>A0AAV5AHJ5</accession>
<evidence type="ECO:0000313" key="10">
    <source>
        <dbReference type="Proteomes" id="UP001050691"/>
    </source>
</evidence>
<dbReference type="Proteomes" id="UP001050691">
    <property type="component" value="Unassembled WGS sequence"/>
</dbReference>
<dbReference type="GO" id="GO:0009097">
    <property type="term" value="P:isoleucine biosynthetic process"/>
    <property type="evidence" value="ECO:0007669"/>
    <property type="project" value="TreeGrafter"/>
</dbReference>
<name>A0AAV5AHJ5_9AGAM</name>
<dbReference type="GO" id="GO:0005948">
    <property type="term" value="C:acetolactate synthase complex"/>
    <property type="evidence" value="ECO:0007669"/>
    <property type="project" value="TreeGrafter"/>
</dbReference>
<feature type="domain" description="Thiamine pyrophosphate enzyme N-terminal TPP-binding" evidence="8">
    <location>
        <begin position="3"/>
        <end position="119"/>
    </location>
</feature>
<reference evidence="9" key="1">
    <citation type="submission" date="2021-10" db="EMBL/GenBank/DDBJ databases">
        <title>De novo Genome Assembly of Clathrus columnatus (Basidiomycota, Fungi) Using Illumina and Nanopore Sequence Data.</title>
        <authorList>
            <person name="Ogiso-Tanaka E."/>
            <person name="Itagaki H."/>
            <person name="Hosoya T."/>
            <person name="Hosaka K."/>
        </authorList>
    </citation>
    <scope>NUCLEOTIDE SEQUENCE</scope>
    <source>
        <strain evidence="9">MO-923</strain>
    </source>
</reference>
<dbReference type="InterPro" id="IPR045229">
    <property type="entry name" value="TPP_enz"/>
</dbReference>
<evidence type="ECO:0000256" key="4">
    <source>
        <dbReference type="ARBA" id="ARBA00023128"/>
    </source>
</evidence>
<dbReference type="PANTHER" id="PTHR18968">
    <property type="entry name" value="THIAMINE PYROPHOSPHATE ENZYMES"/>
    <property type="match status" value="1"/>
</dbReference>
<evidence type="ECO:0000259" key="6">
    <source>
        <dbReference type="Pfam" id="PF00205"/>
    </source>
</evidence>
<proteinExistence type="inferred from homology"/>
<dbReference type="GO" id="GO:0003984">
    <property type="term" value="F:acetolactate synthase activity"/>
    <property type="evidence" value="ECO:0007669"/>
    <property type="project" value="TreeGrafter"/>
</dbReference>
<keyword evidence="4" id="KW-0496">Mitochondrion</keyword>
<feature type="domain" description="Thiamine pyrophosphate enzyme central" evidence="6">
    <location>
        <begin position="212"/>
        <end position="315"/>
    </location>
</feature>
<dbReference type="EMBL" id="BPWL01000009">
    <property type="protein sequence ID" value="GJJ14099.1"/>
    <property type="molecule type" value="Genomic_DNA"/>
</dbReference>
<evidence type="ECO:0000313" key="9">
    <source>
        <dbReference type="EMBL" id="GJJ14099.1"/>
    </source>
</evidence>
<dbReference type="Pfam" id="PF02776">
    <property type="entry name" value="TPP_enzyme_N"/>
    <property type="match status" value="1"/>
</dbReference>
<dbReference type="Gene3D" id="3.40.50.970">
    <property type="match status" value="2"/>
</dbReference>
<evidence type="ECO:0000256" key="5">
    <source>
        <dbReference type="RuleBase" id="RU362132"/>
    </source>
</evidence>
<evidence type="ECO:0000256" key="1">
    <source>
        <dbReference type="ARBA" id="ARBA00004173"/>
    </source>
</evidence>
<comment type="subcellular location">
    <subcellularLocation>
        <location evidence="1">Mitochondrion</location>
    </subcellularLocation>
</comment>
<dbReference type="GO" id="GO:0050660">
    <property type="term" value="F:flavin adenine dinucleotide binding"/>
    <property type="evidence" value="ECO:0007669"/>
    <property type="project" value="TreeGrafter"/>
</dbReference>
<organism evidence="9 10">
    <name type="scientific">Clathrus columnatus</name>
    <dbReference type="NCBI Taxonomy" id="1419009"/>
    <lineage>
        <taxon>Eukaryota</taxon>
        <taxon>Fungi</taxon>
        <taxon>Dikarya</taxon>
        <taxon>Basidiomycota</taxon>
        <taxon>Agaricomycotina</taxon>
        <taxon>Agaricomycetes</taxon>
        <taxon>Phallomycetidae</taxon>
        <taxon>Phallales</taxon>
        <taxon>Clathraceae</taxon>
        <taxon>Clathrus</taxon>
    </lineage>
</organism>
<dbReference type="GO" id="GO:0005739">
    <property type="term" value="C:mitochondrion"/>
    <property type="evidence" value="ECO:0007669"/>
    <property type="project" value="UniProtKB-SubCell"/>
</dbReference>